<organism evidence="4 5">
    <name type="scientific">Pseudolycoriella hygida</name>
    <dbReference type="NCBI Taxonomy" id="35572"/>
    <lineage>
        <taxon>Eukaryota</taxon>
        <taxon>Metazoa</taxon>
        <taxon>Ecdysozoa</taxon>
        <taxon>Arthropoda</taxon>
        <taxon>Hexapoda</taxon>
        <taxon>Insecta</taxon>
        <taxon>Pterygota</taxon>
        <taxon>Neoptera</taxon>
        <taxon>Endopterygota</taxon>
        <taxon>Diptera</taxon>
        <taxon>Nematocera</taxon>
        <taxon>Sciaroidea</taxon>
        <taxon>Sciaridae</taxon>
        <taxon>Pseudolycoriella</taxon>
    </lineage>
</organism>
<dbReference type="PANTHER" id="PTHR24180:SF45">
    <property type="entry name" value="POLY [ADP-RIBOSE] POLYMERASE TANKYRASE"/>
    <property type="match status" value="1"/>
</dbReference>
<keyword evidence="1" id="KW-0677">Repeat</keyword>
<dbReference type="PRINTS" id="PR01415">
    <property type="entry name" value="ANKYRIN"/>
</dbReference>
<dbReference type="InterPro" id="IPR036770">
    <property type="entry name" value="Ankyrin_rpt-contain_sf"/>
</dbReference>
<name>A0A9Q0RY61_9DIPT</name>
<feature type="repeat" description="ANK" evidence="3">
    <location>
        <begin position="185"/>
        <end position="217"/>
    </location>
</feature>
<evidence type="ECO:0000256" key="2">
    <source>
        <dbReference type="ARBA" id="ARBA00023043"/>
    </source>
</evidence>
<accession>A0A9Q0RY61</accession>
<dbReference type="SMART" id="SM00248">
    <property type="entry name" value="ANK"/>
    <property type="match status" value="8"/>
</dbReference>
<dbReference type="InterPro" id="IPR051637">
    <property type="entry name" value="Ank_repeat_dom-contain_49"/>
</dbReference>
<dbReference type="Proteomes" id="UP001151699">
    <property type="component" value="Chromosome X"/>
</dbReference>
<dbReference type="EMBL" id="WJQU01000003">
    <property type="protein sequence ID" value="KAJ6637022.1"/>
    <property type="molecule type" value="Genomic_DNA"/>
</dbReference>
<feature type="repeat" description="ANK" evidence="3">
    <location>
        <begin position="77"/>
        <end position="109"/>
    </location>
</feature>
<dbReference type="Pfam" id="PF12796">
    <property type="entry name" value="Ank_2"/>
    <property type="match status" value="3"/>
</dbReference>
<dbReference type="PANTHER" id="PTHR24180">
    <property type="entry name" value="CYCLIN-DEPENDENT KINASE INHIBITOR 2C-RELATED"/>
    <property type="match status" value="1"/>
</dbReference>
<keyword evidence="2 3" id="KW-0040">ANK repeat</keyword>
<feature type="repeat" description="ANK" evidence="3">
    <location>
        <begin position="43"/>
        <end position="65"/>
    </location>
</feature>
<sequence length="321" mass="35799">MRTKDNKIKLMFLSIQKDNFDQFQQCLEECTKDDNVNNLRNSSEDSALHVAAQNGRLSILRYLVEEKDASIELKNNNRKTPLHEAAQFSQYKIVEYLIEKGADVNAIKNADWTPLMLACTKIRDDVVSILLRHGADPLFRNKDGWNSFHIASREGCVEILKLLVSQLANPTVERMNQLINSSSKNGRKPLHTAALNGQIDAVNYLLRSNFTTKVDDVDNCGTTPLMDSVRSGSTETFDLLVQFGADVTLLNKVGYNCLHIAAEVGLSNVILHLVRKYNFDVNGLTDQGSMTAIQIAVKEKQFDAVKTLEILSSKEGVPAAN</sequence>
<gene>
    <name evidence="4" type="primary">Ankrd16</name>
    <name evidence="4" type="ORF">Bhyg_09748</name>
</gene>
<dbReference type="InterPro" id="IPR002110">
    <property type="entry name" value="Ankyrin_rpt"/>
</dbReference>
<dbReference type="AlphaFoldDB" id="A0A9Q0RY61"/>
<feature type="repeat" description="ANK" evidence="3">
    <location>
        <begin position="220"/>
        <end position="252"/>
    </location>
</feature>
<proteinExistence type="predicted"/>
<evidence type="ECO:0000313" key="5">
    <source>
        <dbReference type="Proteomes" id="UP001151699"/>
    </source>
</evidence>
<dbReference type="PROSITE" id="PS50088">
    <property type="entry name" value="ANK_REPEAT"/>
    <property type="match status" value="6"/>
</dbReference>
<feature type="repeat" description="ANK" evidence="3">
    <location>
        <begin position="143"/>
        <end position="175"/>
    </location>
</feature>
<evidence type="ECO:0000256" key="3">
    <source>
        <dbReference type="PROSITE-ProRule" id="PRU00023"/>
    </source>
</evidence>
<keyword evidence="5" id="KW-1185">Reference proteome</keyword>
<dbReference type="OrthoDB" id="194358at2759"/>
<evidence type="ECO:0000256" key="1">
    <source>
        <dbReference type="ARBA" id="ARBA00022737"/>
    </source>
</evidence>
<feature type="repeat" description="ANK" evidence="3">
    <location>
        <begin position="110"/>
        <end position="142"/>
    </location>
</feature>
<comment type="caution">
    <text evidence="4">The sequence shown here is derived from an EMBL/GenBank/DDBJ whole genome shotgun (WGS) entry which is preliminary data.</text>
</comment>
<dbReference type="SUPFAM" id="SSF48403">
    <property type="entry name" value="Ankyrin repeat"/>
    <property type="match status" value="1"/>
</dbReference>
<evidence type="ECO:0000313" key="4">
    <source>
        <dbReference type="EMBL" id="KAJ6637022.1"/>
    </source>
</evidence>
<dbReference type="PROSITE" id="PS50297">
    <property type="entry name" value="ANK_REP_REGION"/>
    <property type="match status" value="4"/>
</dbReference>
<protein>
    <submittedName>
        <fullName evidence="4">Ankyrin repeat domain-containing protein 16</fullName>
    </submittedName>
</protein>
<dbReference type="Gene3D" id="1.25.40.20">
    <property type="entry name" value="Ankyrin repeat-containing domain"/>
    <property type="match status" value="2"/>
</dbReference>
<reference evidence="4" key="1">
    <citation type="submission" date="2022-07" db="EMBL/GenBank/DDBJ databases">
        <authorList>
            <person name="Trinca V."/>
            <person name="Uliana J.V.C."/>
            <person name="Torres T.T."/>
            <person name="Ward R.J."/>
            <person name="Monesi N."/>
        </authorList>
    </citation>
    <scope>NUCLEOTIDE SEQUENCE</scope>
    <source>
        <strain evidence="4">HSMRA1968</strain>
        <tissue evidence="4">Whole embryos</tissue>
    </source>
</reference>